<dbReference type="RefSeq" id="WP_369122643.1">
    <property type="nucleotide sequence ID" value="NZ_CYGY02000016.1"/>
</dbReference>
<sequence>MFHSDESQPAKPRRKRKSYEELIREYVATLSEDTVRDLLLEAVERDMTLRDKLLFAARAAAASDLPSMKTAVRQATCVTRPLDWREAGAYGDGLVSLADMLRQRLAGPHAAQVVELAELAIAGAEKTLEQIDDSGGDVMPAIMELAVVHLEACVQTRPDPTKLAERLFRCQTEGVWDTFYDVMPAYAEALGDQGLRRYRELVENGWDGLPALPPGNDYRRSFDPLRMRLETAMTSLAELDGDVDALIRIRSKDLSSAYRFLQVAELCAKHERHDEALAWAERGLEECGRNTDQRLLDFCIQEYLRRGEFAKADASAWQRFEMRPVAEAFTALMNVARTTGLHDATRERALSYLWSLVRTEEAPTKGKRSFWHSMTRTELVRIFLDGRDPDMAWVTFCGGPVATHMWATMASVRAKSHPRDAIALYHRLLPVAAESGTRNARYDEAFGIVQTVWKLRAQLNEHIEFASELESIRETYRAKRNFMKLLATLG</sequence>
<protein>
    <submittedName>
        <fullName evidence="1">Uncharacterized protein</fullName>
    </submittedName>
</protein>
<dbReference type="Pfam" id="PF21810">
    <property type="entry name" value="DUF6880"/>
    <property type="match status" value="1"/>
</dbReference>
<proteinExistence type="predicted"/>
<dbReference type="Proteomes" id="UP000195569">
    <property type="component" value="Unassembled WGS sequence"/>
</dbReference>
<dbReference type="AlphaFoldDB" id="A0A1N7RSP1"/>
<accession>A0A1N7RSP1</accession>
<evidence type="ECO:0000313" key="2">
    <source>
        <dbReference type="Proteomes" id="UP000195569"/>
    </source>
</evidence>
<dbReference type="EMBL" id="CYGY02000016">
    <property type="protein sequence ID" value="SIT38141.1"/>
    <property type="molecule type" value="Genomic_DNA"/>
</dbReference>
<name>A0A1N7RSP1_9BURK</name>
<organism evidence="1 2">
    <name type="scientific">Paraburkholderia piptadeniae</name>
    <dbReference type="NCBI Taxonomy" id="1701573"/>
    <lineage>
        <taxon>Bacteria</taxon>
        <taxon>Pseudomonadati</taxon>
        <taxon>Pseudomonadota</taxon>
        <taxon>Betaproteobacteria</taxon>
        <taxon>Burkholderiales</taxon>
        <taxon>Burkholderiaceae</taxon>
        <taxon>Paraburkholderia</taxon>
    </lineage>
</organism>
<dbReference type="InterPro" id="IPR049245">
    <property type="entry name" value="DUF6880"/>
</dbReference>
<gene>
    <name evidence="1" type="ORF">BN2476_160052</name>
</gene>
<keyword evidence="2" id="KW-1185">Reference proteome</keyword>
<comment type="caution">
    <text evidence="1">The sequence shown here is derived from an EMBL/GenBank/DDBJ whole genome shotgun (WGS) entry which is preliminary data.</text>
</comment>
<reference evidence="1" key="1">
    <citation type="submission" date="2016-12" db="EMBL/GenBank/DDBJ databases">
        <authorList>
            <person name="Moulin L."/>
        </authorList>
    </citation>
    <scope>NUCLEOTIDE SEQUENCE [LARGE SCALE GENOMIC DNA]</scope>
    <source>
        <strain evidence="1">STM 7183</strain>
    </source>
</reference>
<evidence type="ECO:0000313" key="1">
    <source>
        <dbReference type="EMBL" id="SIT38141.1"/>
    </source>
</evidence>